<dbReference type="RefSeq" id="WP_249708796.1">
    <property type="nucleotide sequence ID" value="NZ_JAMFMB010000008.1"/>
</dbReference>
<dbReference type="InterPro" id="IPR035965">
    <property type="entry name" value="PAS-like_dom_sf"/>
</dbReference>
<gene>
    <name evidence="2" type="ORF">M3P21_08215</name>
</gene>
<evidence type="ECO:0000259" key="1">
    <source>
        <dbReference type="SMART" id="SM00091"/>
    </source>
</evidence>
<dbReference type="SUPFAM" id="SSF55785">
    <property type="entry name" value="PYP-like sensor domain (PAS domain)"/>
    <property type="match status" value="2"/>
</dbReference>
<keyword evidence="3" id="KW-1185">Reference proteome</keyword>
<protein>
    <submittedName>
        <fullName evidence="2">PAS-domain containing protein</fullName>
    </submittedName>
</protein>
<organism evidence="2 3">
    <name type="scientific">Ruegeria spongiae</name>
    <dbReference type="NCBI Taxonomy" id="2942209"/>
    <lineage>
        <taxon>Bacteria</taxon>
        <taxon>Pseudomonadati</taxon>
        <taxon>Pseudomonadota</taxon>
        <taxon>Alphaproteobacteria</taxon>
        <taxon>Rhodobacterales</taxon>
        <taxon>Roseobacteraceae</taxon>
        <taxon>Ruegeria</taxon>
    </lineage>
</organism>
<dbReference type="Pfam" id="PF12860">
    <property type="entry name" value="PAS_7"/>
    <property type="match status" value="2"/>
</dbReference>
<evidence type="ECO:0000313" key="2">
    <source>
        <dbReference type="EMBL" id="MCL6283519.1"/>
    </source>
</evidence>
<dbReference type="SMART" id="SM00091">
    <property type="entry name" value="PAS"/>
    <property type="match status" value="2"/>
</dbReference>
<dbReference type="Gene3D" id="3.30.450.20">
    <property type="entry name" value="PAS domain"/>
    <property type="match status" value="2"/>
</dbReference>
<dbReference type="InterPro" id="IPR000014">
    <property type="entry name" value="PAS"/>
</dbReference>
<feature type="domain" description="PAS" evidence="1">
    <location>
        <begin position="379"/>
        <end position="445"/>
    </location>
</feature>
<comment type="caution">
    <text evidence="2">The sequence shown here is derived from an EMBL/GenBank/DDBJ whole genome shotgun (WGS) entry which is preliminary data.</text>
</comment>
<evidence type="ECO:0000313" key="3">
    <source>
        <dbReference type="Proteomes" id="UP001203880"/>
    </source>
</evidence>
<reference evidence="2" key="1">
    <citation type="submission" date="2022-05" db="EMBL/GenBank/DDBJ databases">
        <authorList>
            <person name="Park J.-S."/>
        </authorList>
    </citation>
    <scope>NUCLEOTIDE SEQUENCE</scope>
    <source>
        <strain evidence="2">2012CJ41-6</strain>
    </source>
</reference>
<feature type="domain" description="PAS" evidence="1">
    <location>
        <begin position="249"/>
        <end position="316"/>
    </location>
</feature>
<dbReference type="EMBL" id="JAMFMB010000008">
    <property type="protein sequence ID" value="MCL6283519.1"/>
    <property type="molecule type" value="Genomic_DNA"/>
</dbReference>
<dbReference type="Proteomes" id="UP001203880">
    <property type="component" value="Unassembled WGS sequence"/>
</dbReference>
<accession>A0ABT0Q3P7</accession>
<sequence length="503" mass="56539">MAAGDWITLASICVLSAILAALWISPRRALAGPARHLLRFNPRRKTVYLFDGEDLIGLSDNGPDPQDSVADWDSLHVRLSVDFPDFPDSPDTVRKHGELRVTPIDGSSQTEVFCEWIDGVTRVELRAARPDTACADDETAPTQRAMDKAPYPVWYLDGFNRVKWCNTAYSMLARKVRADRPRLEEPFFPGPQDLGALGRKKRLSIETEDGQHKLWYDFTALKQQGGYLCYAVDAHAVVEAEVARRDFVQTLSKTFAQLSTGLAIFDRNQQLALFNPALTDLTALPIDFLSGRPSIASFFDRLRNNNMMPEPKSYSSWRQQIDALLEAAADGRYQETWSLPSGSVYSVSGRPHPDGAVAFLFEDITAEITLTRRFRADMELGQTILDHLDEAIAVFSADGALSYCNRAFRTLWEVDPDESFDQTTVLDATRIWQERCAATPIWGEIRDFVAAREHRGEWWAQVELRKGHKLAVTISPLPNMATMVSFAHESTPARTENKLLARV</sequence>
<name>A0ABT0Q3P7_9RHOB</name>
<proteinExistence type="predicted"/>